<dbReference type="InterPro" id="IPR050490">
    <property type="entry name" value="Bact_solute-bd_prot1"/>
</dbReference>
<dbReference type="OrthoDB" id="298910at2157"/>
<keyword evidence="3" id="KW-1185">Reference proteome</keyword>
<dbReference type="Gene3D" id="3.40.190.10">
    <property type="entry name" value="Periplasmic binding protein-like II"/>
    <property type="match status" value="1"/>
</dbReference>
<gene>
    <name evidence="2" type="ORF">K933_16967</name>
</gene>
<proteinExistence type="predicted"/>
<evidence type="ECO:0000313" key="2">
    <source>
        <dbReference type="EMBL" id="ESP86795.1"/>
    </source>
</evidence>
<dbReference type="Proteomes" id="UP000017840">
    <property type="component" value="Unassembled WGS sequence"/>
</dbReference>
<dbReference type="AlphaFoldDB" id="V4H7Z0"/>
<dbReference type="Pfam" id="PF13416">
    <property type="entry name" value="SBP_bac_8"/>
    <property type="match status" value="1"/>
</dbReference>
<comment type="caution">
    <text evidence="2">The sequence shown here is derived from an EMBL/GenBank/DDBJ whole genome shotgun (WGS) entry which is preliminary data.</text>
</comment>
<feature type="compositionally biased region" description="Basic and acidic residues" evidence="1">
    <location>
        <begin position="388"/>
        <end position="397"/>
    </location>
</feature>
<dbReference type="STRING" id="1324957.K933_16967"/>
<protein>
    <submittedName>
        <fullName evidence="2">Extracellular solute-binding protein family 1</fullName>
    </submittedName>
</protein>
<name>V4H7Z0_9EURY</name>
<dbReference type="PANTHER" id="PTHR43649">
    <property type="entry name" value="ARABINOSE-BINDING PROTEIN-RELATED"/>
    <property type="match status" value="1"/>
</dbReference>
<dbReference type="EMBL" id="ASGZ01000070">
    <property type="protein sequence ID" value="ESP86795.1"/>
    <property type="molecule type" value="Genomic_DNA"/>
</dbReference>
<dbReference type="SUPFAM" id="SSF53850">
    <property type="entry name" value="Periplasmic binding protein-like II"/>
    <property type="match status" value="1"/>
</dbReference>
<dbReference type="PANTHER" id="PTHR43649:SF12">
    <property type="entry name" value="DIACETYLCHITOBIOSE BINDING PROTEIN DASA"/>
    <property type="match status" value="1"/>
</dbReference>
<feature type="region of interest" description="Disordered" evidence="1">
    <location>
        <begin position="372"/>
        <end position="397"/>
    </location>
</feature>
<dbReference type="eggNOG" id="arCOG00151">
    <property type="taxonomic scope" value="Archaea"/>
</dbReference>
<organism evidence="2 3">
    <name type="scientific">Candidatus Halobonum tyrrellensis G22</name>
    <dbReference type="NCBI Taxonomy" id="1324957"/>
    <lineage>
        <taxon>Archaea</taxon>
        <taxon>Methanobacteriati</taxon>
        <taxon>Methanobacteriota</taxon>
        <taxon>Stenosarchaea group</taxon>
        <taxon>Halobacteria</taxon>
        <taxon>Halobacteriales</taxon>
        <taxon>Haloferacaceae</taxon>
        <taxon>Candidatus Halobonum</taxon>
    </lineage>
</organism>
<evidence type="ECO:0000256" key="1">
    <source>
        <dbReference type="SAM" id="MobiDB-lite"/>
    </source>
</evidence>
<accession>V4H7Z0</accession>
<reference evidence="2 3" key="1">
    <citation type="journal article" date="2013" name="Genome Announc.">
        <title>Draft Genome Sequence of 'Candidatus Halobonum tyrrellensis' Strain G22, Isolated from the Hypersaline Waters of Lake Tyrrell, Australia.</title>
        <authorList>
            <person name="Ugalde J.A."/>
            <person name="Narasingarao P."/>
            <person name="Kuo S."/>
            <person name="Podell S."/>
            <person name="Allen E.E."/>
        </authorList>
    </citation>
    <scope>NUCLEOTIDE SEQUENCE [LARGE SCALE GENOMIC DNA]</scope>
    <source>
        <strain evidence="2 3">G22</strain>
    </source>
</reference>
<evidence type="ECO:0000313" key="3">
    <source>
        <dbReference type="Proteomes" id="UP000017840"/>
    </source>
</evidence>
<dbReference type="InterPro" id="IPR006059">
    <property type="entry name" value="SBP"/>
</dbReference>
<sequence>MASSASGWGWNIAARSLQLAAETYNEENGTDISVQEMGFDNWEQQFQTSVLSGSGGPDFSSVQNFDVAPYADKGGLMDLTDRLEEANIADKVVDGKLSTISLDDSYYAIPWDIGPTGVFYNRSVYEEHDIDPNSISTWDQFIEEGKKLPDGVSMTNLPPQDINLVWRMLFRQLGGQPITESGAININSEKSVRVAQLLNDMSKAGITTQIEFFSAGWFTALQEGTVASVASAVWLDGTLRAELPDTAGNWGVYKLPAFEEGGSRASNRGGSNVAIPTTVSDDAVLERAYDFSLWAMTNPEIQNQILQEYGIFPSLTAAYDADFYDEGQEFYDGQAIFSLFTEVAENIKPYRYSPVTSAIDNTLVTELGNMLNGNKSPEDAIQDAAETVAERTDRELA</sequence>